<reference evidence="13 14" key="1">
    <citation type="submission" date="2014-09" db="EMBL/GenBank/DDBJ databases">
        <title>Genome sequencing of Methyloceanibacter caenitepidi Gela4.</title>
        <authorList>
            <person name="Takeuchi M."/>
            <person name="Susumu S."/>
            <person name="Kamagata Y."/>
            <person name="Oshima K."/>
            <person name="Hattori M."/>
            <person name="Iwasaki W."/>
        </authorList>
    </citation>
    <scope>NUCLEOTIDE SEQUENCE [LARGE SCALE GENOMIC DNA]</scope>
    <source>
        <strain evidence="13 14">Gela4</strain>
    </source>
</reference>
<evidence type="ECO:0000259" key="12">
    <source>
        <dbReference type="PROSITE" id="PS50113"/>
    </source>
</evidence>
<dbReference type="Gene3D" id="3.30.565.10">
    <property type="entry name" value="Histidine kinase-like ATPase, C-terminal domain"/>
    <property type="match status" value="1"/>
</dbReference>
<feature type="transmembrane region" description="Helical" evidence="9">
    <location>
        <begin position="70"/>
        <end position="88"/>
    </location>
</feature>
<dbReference type="InterPro" id="IPR005467">
    <property type="entry name" value="His_kinase_dom"/>
</dbReference>
<keyword evidence="3" id="KW-0597">Phosphoprotein</keyword>
<evidence type="ECO:0000259" key="10">
    <source>
        <dbReference type="PROSITE" id="PS50109"/>
    </source>
</evidence>
<dbReference type="PRINTS" id="PR00344">
    <property type="entry name" value="BCTRLSENSOR"/>
</dbReference>
<keyword evidence="6" id="KW-0418">Kinase</keyword>
<dbReference type="PROSITE" id="PS50112">
    <property type="entry name" value="PAS"/>
    <property type="match status" value="1"/>
</dbReference>
<feature type="transmembrane region" description="Helical" evidence="9">
    <location>
        <begin position="94"/>
        <end position="116"/>
    </location>
</feature>
<feature type="transmembrane region" description="Helical" evidence="9">
    <location>
        <begin position="47"/>
        <end position="63"/>
    </location>
</feature>
<dbReference type="InterPro" id="IPR013656">
    <property type="entry name" value="PAS_4"/>
</dbReference>
<dbReference type="Pfam" id="PF08448">
    <property type="entry name" value="PAS_4"/>
    <property type="match status" value="1"/>
</dbReference>
<feature type="domain" description="PAC" evidence="12">
    <location>
        <begin position="196"/>
        <end position="249"/>
    </location>
</feature>
<dbReference type="InterPro" id="IPR000700">
    <property type="entry name" value="PAS-assoc_C"/>
</dbReference>
<name>A0A0A8K1H3_9HYPH</name>
<dbReference type="KEGG" id="mcg:GL4_1198"/>
<keyword evidence="4" id="KW-0808">Transferase</keyword>
<evidence type="ECO:0000256" key="1">
    <source>
        <dbReference type="ARBA" id="ARBA00000085"/>
    </source>
</evidence>
<evidence type="ECO:0000256" key="3">
    <source>
        <dbReference type="ARBA" id="ARBA00022553"/>
    </source>
</evidence>
<dbReference type="SUPFAM" id="SSF55785">
    <property type="entry name" value="PYP-like sensor domain (PAS domain)"/>
    <property type="match status" value="1"/>
</dbReference>
<dbReference type="EC" id="2.7.13.3" evidence="2"/>
<dbReference type="FunFam" id="1.10.287.130:FF:000055">
    <property type="entry name" value="Two-component sensor histidine kinase"/>
    <property type="match status" value="1"/>
</dbReference>
<evidence type="ECO:0000313" key="14">
    <source>
        <dbReference type="Proteomes" id="UP000031643"/>
    </source>
</evidence>
<evidence type="ECO:0000259" key="11">
    <source>
        <dbReference type="PROSITE" id="PS50112"/>
    </source>
</evidence>
<feature type="domain" description="Histidine kinase" evidence="10">
    <location>
        <begin position="269"/>
        <end position="483"/>
    </location>
</feature>
<evidence type="ECO:0000256" key="7">
    <source>
        <dbReference type="ARBA" id="ARBA00022840"/>
    </source>
</evidence>
<dbReference type="Gene3D" id="1.10.287.130">
    <property type="match status" value="1"/>
</dbReference>
<dbReference type="Pfam" id="PF00512">
    <property type="entry name" value="HisKA"/>
    <property type="match status" value="1"/>
</dbReference>
<keyword evidence="9" id="KW-0812">Transmembrane</keyword>
<dbReference type="AlphaFoldDB" id="A0A0A8K1H3"/>
<keyword evidence="14" id="KW-1185">Reference proteome</keyword>
<dbReference type="STRING" id="1384459.GL4_1198"/>
<accession>A0A0A8K1H3</accession>
<dbReference type="PANTHER" id="PTHR43065:SF10">
    <property type="entry name" value="PEROXIDE STRESS-ACTIVATED HISTIDINE KINASE MAK3"/>
    <property type="match status" value="1"/>
</dbReference>
<proteinExistence type="predicted"/>
<feature type="transmembrane region" description="Helical" evidence="9">
    <location>
        <begin position="21"/>
        <end position="41"/>
    </location>
</feature>
<dbReference type="InterPro" id="IPR003594">
    <property type="entry name" value="HATPase_dom"/>
</dbReference>
<organism evidence="13 14">
    <name type="scientific">Methyloceanibacter caenitepidi</name>
    <dbReference type="NCBI Taxonomy" id="1384459"/>
    <lineage>
        <taxon>Bacteria</taxon>
        <taxon>Pseudomonadati</taxon>
        <taxon>Pseudomonadota</taxon>
        <taxon>Alphaproteobacteria</taxon>
        <taxon>Hyphomicrobiales</taxon>
        <taxon>Hyphomicrobiaceae</taxon>
        <taxon>Methyloceanibacter</taxon>
    </lineage>
</organism>
<feature type="domain" description="PAS" evidence="11">
    <location>
        <begin position="131"/>
        <end position="190"/>
    </location>
</feature>
<dbReference type="PROSITE" id="PS50109">
    <property type="entry name" value="HIS_KIN"/>
    <property type="match status" value="1"/>
</dbReference>
<evidence type="ECO:0000313" key="13">
    <source>
        <dbReference type="EMBL" id="BAQ16656.1"/>
    </source>
</evidence>
<evidence type="ECO:0000256" key="8">
    <source>
        <dbReference type="ARBA" id="ARBA00023012"/>
    </source>
</evidence>
<dbReference type="InterPro" id="IPR000014">
    <property type="entry name" value="PAS"/>
</dbReference>
<evidence type="ECO:0000256" key="5">
    <source>
        <dbReference type="ARBA" id="ARBA00022741"/>
    </source>
</evidence>
<dbReference type="InterPro" id="IPR004358">
    <property type="entry name" value="Sig_transdc_His_kin-like_C"/>
</dbReference>
<keyword evidence="9" id="KW-1133">Transmembrane helix</keyword>
<dbReference type="SMART" id="SM00091">
    <property type="entry name" value="PAS"/>
    <property type="match status" value="1"/>
</dbReference>
<sequence>MTSLLGTGQVKLPRVGEHGSPHTNLVLPVVAIAFAIAVFVVDTFSPLGIAVAALYAVVVLMAGRFLERRGVLVVAVACCGLTVLSYAIQHGSTYGPASVRAAVSLVAIAVTTFLALKSQAADVKLREQAGLLEITHDAVIVRDMDDVITFWNRAAEELYGCPREKALGKLSHTLLRTSFPEPLEDIKATLIATGRWEGELTQERCEDGTELTVASRWSLQRDARGRPVATLETSNDVTKRKRAENALRRSEAELAHVTRVMTLGELTASIAHEVNQPLAAIVTNGEATLRWLDLDPPETDEVRGALRRIINDSHRASEVIKRLRALTKKADPDLGPLDMNTAINDVVTLIQRELSRHHVRLELNLDPGLPPTIGDRVELQQVLINLIMNGIEAMATGEERLLKIRSATDNHSRVIVSVEDSGTGFESDQLEHLCQAFVTTKASGMGMGLSICRSIIERHGGELWATPNEDSGATFYFAVPACQGQSS</sequence>
<evidence type="ECO:0000256" key="9">
    <source>
        <dbReference type="SAM" id="Phobius"/>
    </source>
</evidence>
<dbReference type="SUPFAM" id="SSF47384">
    <property type="entry name" value="Homodimeric domain of signal transducing histidine kinase"/>
    <property type="match status" value="1"/>
</dbReference>
<dbReference type="CDD" id="cd00082">
    <property type="entry name" value="HisKA"/>
    <property type="match status" value="1"/>
</dbReference>
<dbReference type="NCBIfam" id="TIGR00229">
    <property type="entry name" value="sensory_box"/>
    <property type="match status" value="1"/>
</dbReference>
<dbReference type="PANTHER" id="PTHR43065">
    <property type="entry name" value="SENSOR HISTIDINE KINASE"/>
    <property type="match status" value="1"/>
</dbReference>
<dbReference type="SMART" id="SM00387">
    <property type="entry name" value="HATPase_c"/>
    <property type="match status" value="1"/>
</dbReference>
<dbReference type="SMART" id="SM00388">
    <property type="entry name" value="HisKA"/>
    <property type="match status" value="1"/>
</dbReference>
<dbReference type="GO" id="GO:0005524">
    <property type="term" value="F:ATP binding"/>
    <property type="evidence" value="ECO:0007669"/>
    <property type="project" value="UniProtKB-KW"/>
</dbReference>
<dbReference type="Gene3D" id="3.30.450.20">
    <property type="entry name" value="PAS domain"/>
    <property type="match status" value="1"/>
</dbReference>
<dbReference type="Proteomes" id="UP000031643">
    <property type="component" value="Chromosome"/>
</dbReference>
<gene>
    <name evidence="13" type="ORF">GL4_1198</name>
</gene>
<dbReference type="InterPro" id="IPR036890">
    <property type="entry name" value="HATPase_C_sf"/>
</dbReference>
<dbReference type="GO" id="GO:0000155">
    <property type="term" value="F:phosphorelay sensor kinase activity"/>
    <property type="evidence" value="ECO:0007669"/>
    <property type="project" value="InterPro"/>
</dbReference>
<keyword evidence="7" id="KW-0067">ATP-binding</keyword>
<dbReference type="InterPro" id="IPR003661">
    <property type="entry name" value="HisK_dim/P_dom"/>
</dbReference>
<keyword evidence="9" id="KW-0472">Membrane</keyword>
<dbReference type="InterPro" id="IPR036097">
    <property type="entry name" value="HisK_dim/P_sf"/>
</dbReference>
<dbReference type="InterPro" id="IPR035965">
    <property type="entry name" value="PAS-like_dom_sf"/>
</dbReference>
<dbReference type="EMBL" id="AP014648">
    <property type="protein sequence ID" value="BAQ16656.1"/>
    <property type="molecule type" value="Genomic_DNA"/>
</dbReference>
<evidence type="ECO:0000256" key="4">
    <source>
        <dbReference type="ARBA" id="ARBA00022679"/>
    </source>
</evidence>
<evidence type="ECO:0000256" key="6">
    <source>
        <dbReference type="ARBA" id="ARBA00022777"/>
    </source>
</evidence>
<dbReference type="Pfam" id="PF02518">
    <property type="entry name" value="HATPase_c"/>
    <property type="match status" value="1"/>
</dbReference>
<dbReference type="SUPFAM" id="SSF55874">
    <property type="entry name" value="ATPase domain of HSP90 chaperone/DNA topoisomerase II/histidine kinase"/>
    <property type="match status" value="1"/>
</dbReference>
<comment type="catalytic activity">
    <reaction evidence="1">
        <text>ATP + protein L-histidine = ADP + protein N-phospho-L-histidine.</text>
        <dbReference type="EC" id="2.7.13.3"/>
    </reaction>
</comment>
<dbReference type="HOGENOM" id="CLU_000445_114_39_5"/>
<evidence type="ECO:0000256" key="2">
    <source>
        <dbReference type="ARBA" id="ARBA00012438"/>
    </source>
</evidence>
<dbReference type="CDD" id="cd00130">
    <property type="entry name" value="PAS"/>
    <property type="match status" value="1"/>
</dbReference>
<protein>
    <recommendedName>
        <fullName evidence="2">histidine kinase</fullName>
        <ecNumber evidence="2">2.7.13.3</ecNumber>
    </recommendedName>
</protein>
<keyword evidence="8" id="KW-0902">Two-component regulatory system</keyword>
<dbReference type="PROSITE" id="PS50113">
    <property type="entry name" value="PAC"/>
    <property type="match status" value="1"/>
</dbReference>
<keyword evidence="5" id="KW-0547">Nucleotide-binding</keyword>